<organism evidence="1 2">
    <name type="scientific">Halalkalicoccus jeotgali (strain DSM 18796 / CECT 7217 / JCM 14584 / KCTC 4019 / B3)</name>
    <dbReference type="NCBI Taxonomy" id="795797"/>
    <lineage>
        <taxon>Archaea</taxon>
        <taxon>Methanobacteriati</taxon>
        <taxon>Methanobacteriota</taxon>
        <taxon>Stenosarchaea group</taxon>
        <taxon>Halobacteria</taxon>
        <taxon>Halobacteriales</taxon>
        <taxon>Halococcaceae</taxon>
        <taxon>Halalkalicoccus</taxon>
    </lineage>
</organism>
<dbReference type="HOGENOM" id="CLU_3282745_0_0_2"/>
<dbReference type="KEGG" id="hje:HacjB3_09700"/>
<evidence type="ECO:0000313" key="1">
    <source>
        <dbReference type="EMBL" id="ADJ15323.1"/>
    </source>
</evidence>
<evidence type="ECO:0000313" key="2">
    <source>
        <dbReference type="Proteomes" id="UP000000390"/>
    </source>
</evidence>
<gene>
    <name evidence="1" type="ordered locus">HacjB3_09700</name>
</gene>
<dbReference type="AlphaFoldDB" id="D8J3L6"/>
<sequence length="40" mass="4591">MGEVNELDVGMAEYCGSLKILYYLKEKKLIPFRKQPLDSA</sequence>
<proteinExistence type="predicted"/>
<dbReference type="EMBL" id="CP002062">
    <property type="protein sequence ID" value="ADJ15323.1"/>
    <property type="molecule type" value="Genomic_DNA"/>
</dbReference>
<reference evidence="1 2" key="1">
    <citation type="journal article" date="2010" name="J. Bacteriol.">
        <title>Complete genome sequence of Halalkalicoccus jeotgali B3(T), an extremely halophilic archaeon.</title>
        <authorList>
            <person name="Roh S.W."/>
            <person name="Nam Y.D."/>
            <person name="Nam S.H."/>
            <person name="Choi S.H."/>
            <person name="Park H.S."/>
            <person name="Bae J.W."/>
        </authorList>
    </citation>
    <scope>NUCLEOTIDE SEQUENCE [LARGE SCALE GENOMIC DNA]</scope>
    <source>
        <strain evidence="2">DSM 18796 / CECT 7217 / JCM 14584 / KCTC 4019 / B3</strain>
    </source>
</reference>
<accession>D8J3L6</accession>
<protein>
    <submittedName>
        <fullName evidence="1">Uncharacterized protein</fullName>
    </submittedName>
</protein>
<name>D8J3L6_HALJB</name>
<dbReference type="Proteomes" id="UP000000390">
    <property type="component" value="Chromosome"/>
</dbReference>